<dbReference type="PROSITE" id="PS00028">
    <property type="entry name" value="ZINC_FINGER_C2H2_1"/>
    <property type="match status" value="1"/>
</dbReference>
<dbReference type="Ensembl" id="ENSACIT00000020769.1">
    <property type="protein sequence ID" value="ENSACIP00000020234.1"/>
    <property type="gene ID" value="ENSACIG00000015729.1"/>
</dbReference>
<dbReference type="InterPro" id="IPR013087">
    <property type="entry name" value="Znf_C2H2_type"/>
</dbReference>
<evidence type="ECO:0000256" key="4">
    <source>
        <dbReference type="ARBA" id="ARBA00022771"/>
    </source>
</evidence>
<keyword evidence="2" id="KW-0479">Metal-binding</keyword>
<dbReference type="AlphaFoldDB" id="A0A3Q0S5W5"/>
<reference evidence="9" key="1">
    <citation type="submission" date="2025-08" db="UniProtKB">
        <authorList>
            <consortium name="Ensembl"/>
        </authorList>
    </citation>
    <scope>IDENTIFICATION</scope>
</reference>
<dbReference type="PANTHER" id="PTHR24394">
    <property type="entry name" value="ZINC FINGER PROTEIN"/>
    <property type="match status" value="1"/>
</dbReference>
<evidence type="ECO:0000259" key="8">
    <source>
        <dbReference type="PROSITE" id="PS50157"/>
    </source>
</evidence>
<dbReference type="GeneTree" id="ENSGT00940000170908"/>
<evidence type="ECO:0000256" key="5">
    <source>
        <dbReference type="ARBA" id="ARBA00022833"/>
    </source>
</evidence>
<evidence type="ECO:0000256" key="2">
    <source>
        <dbReference type="ARBA" id="ARBA00022723"/>
    </source>
</evidence>
<dbReference type="SUPFAM" id="SSF57667">
    <property type="entry name" value="beta-beta-alpha zinc fingers"/>
    <property type="match status" value="1"/>
</dbReference>
<dbReference type="GO" id="GO:0008270">
    <property type="term" value="F:zinc ion binding"/>
    <property type="evidence" value="ECO:0007669"/>
    <property type="project" value="UniProtKB-KW"/>
</dbReference>
<organism evidence="9 10">
    <name type="scientific">Amphilophus citrinellus</name>
    <name type="common">Midas cichlid</name>
    <name type="synonym">Cichlasoma citrinellum</name>
    <dbReference type="NCBI Taxonomy" id="61819"/>
    <lineage>
        <taxon>Eukaryota</taxon>
        <taxon>Metazoa</taxon>
        <taxon>Chordata</taxon>
        <taxon>Craniata</taxon>
        <taxon>Vertebrata</taxon>
        <taxon>Euteleostomi</taxon>
        <taxon>Actinopterygii</taxon>
        <taxon>Neopterygii</taxon>
        <taxon>Teleostei</taxon>
        <taxon>Neoteleostei</taxon>
        <taxon>Acanthomorphata</taxon>
        <taxon>Ovalentaria</taxon>
        <taxon>Cichlomorphae</taxon>
        <taxon>Cichliformes</taxon>
        <taxon>Cichlidae</taxon>
        <taxon>New World cichlids</taxon>
        <taxon>Cichlasomatinae</taxon>
        <taxon>Heroini</taxon>
        <taxon>Amphilophus</taxon>
    </lineage>
</organism>
<evidence type="ECO:0000256" key="3">
    <source>
        <dbReference type="ARBA" id="ARBA00022737"/>
    </source>
</evidence>
<accession>A0A3Q0S5W5</accession>
<dbReference type="GO" id="GO:0000981">
    <property type="term" value="F:DNA-binding transcription factor activity, RNA polymerase II-specific"/>
    <property type="evidence" value="ECO:0007669"/>
    <property type="project" value="TreeGrafter"/>
</dbReference>
<dbReference type="PROSITE" id="PS50157">
    <property type="entry name" value="ZINC_FINGER_C2H2_2"/>
    <property type="match status" value="1"/>
</dbReference>
<sequence>MGSHEGEQPQTCPVCGRTFLNKNKLEKHLTIHTGERPHLCSICGNGFPSAASLNRQHMEGYMTDFHTSHMGKAQVLVTYFQGVMNVKRVISLIFIKNKNAYIY</sequence>
<dbReference type="Gene3D" id="3.30.160.60">
    <property type="entry name" value="Classic Zinc Finger"/>
    <property type="match status" value="2"/>
</dbReference>
<dbReference type="GO" id="GO:0005634">
    <property type="term" value="C:nucleus"/>
    <property type="evidence" value="ECO:0007669"/>
    <property type="project" value="UniProtKB-SubCell"/>
</dbReference>
<comment type="subcellular location">
    <subcellularLocation>
        <location evidence="1">Nucleus</location>
    </subcellularLocation>
</comment>
<dbReference type="FunFam" id="3.30.160.60:FF:002343">
    <property type="entry name" value="Zinc finger protein 33A"/>
    <property type="match status" value="1"/>
</dbReference>
<reference evidence="9" key="2">
    <citation type="submission" date="2025-09" db="UniProtKB">
        <authorList>
            <consortium name="Ensembl"/>
        </authorList>
    </citation>
    <scope>IDENTIFICATION</scope>
</reference>
<evidence type="ECO:0000256" key="7">
    <source>
        <dbReference type="PROSITE-ProRule" id="PRU00042"/>
    </source>
</evidence>
<dbReference type="InterPro" id="IPR036236">
    <property type="entry name" value="Znf_C2H2_sf"/>
</dbReference>
<dbReference type="PANTHER" id="PTHR24394:SF29">
    <property type="entry name" value="MYONEURIN"/>
    <property type="match status" value="1"/>
</dbReference>
<dbReference type="Proteomes" id="UP000261340">
    <property type="component" value="Unplaced"/>
</dbReference>
<evidence type="ECO:0000256" key="6">
    <source>
        <dbReference type="ARBA" id="ARBA00023242"/>
    </source>
</evidence>
<evidence type="ECO:0000313" key="9">
    <source>
        <dbReference type="Ensembl" id="ENSACIP00000020234.1"/>
    </source>
</evidence>
<keyword evidence="5" id="KW-0862">Zinc</keyword>
<dbReference type="Pfam" id="PF13913">
    <property type="entry name" value="zf-C2HC_2"/>
    <property type="match status" value="1"/>
</dbReference>
<evidence type="ECO:0000256" key="1">
    <source>
        <dbReference type="ARBA" id="ARBA00004123"/>
    </source>
</evidence>
<keyword evidence="6" id="KW-0539">Nucleus</keyword>
<dbReference type="SMART" id="SM00355">
    <property type="entry name" value="ZnF_C2H2"/>
    <property type="match status" value="2"/>
</dbReference>
<evidence type="ECO:0000313" key="10">
    <source>
        <dbReference type="Proteomes" id="UP000261340"/>
    </source>
</evidence>
<keyword evidence="4 7" id="KW-0863">Zinc-finger</keyword>
<dbReference type="STRING" id="61819.ENSACIP00000020234"/>
<keyword evidence="3" id="KW-0677">Repeat</keyword>
<dbReference type="FunFam" id="3.30.160.60:FF:000688">
    <property type="entry name" value="zinc finger protein 197 isoform X1"/>
    <property type="match status" value="1"/>
</dbReference>
<feature type="domain" description="C2H2-type" evidence="8">
    <location>
        <begin position="10"/>
        <end position="37"/>
    </location>
</feature>
<keyword evidence="10" id="KW-1185">Reference proteome</keyword>
<name>A0A3Q0S5W5_AMPCI</name>
<proteinExistence type="predicted"/>
<protein>
    <recommendedName>
        <fullName evidence="8">C2H2-type domain-containing protein</fullName>
    </recommendedName>
</protein>